<name>A0AA36NBV9_9DINO</name>
<proteinExistence type="predicted"/>
<keyword evidence="1" id="KW-1133">Transmembrane helix</keyword>
<dbReference type="EMBL" id="CAUJNA010003417">
    <property type="protein sequence ID" value="CAJ1401497.1"/>
    <property type="molecule type" value="Genomic_DNA"/>
</dbReference>
<dbReference type="AlphaFoldDB" id="A0AA36NBV9"/>
<keyword evidence="1" id="KW-0472">Membrane</keyword>
<feature type="transmembrane region" description="Helical" evidence="1">
    <location>
        <begin position="100"/>
        <end position="121"/>
    </location>
</feature>
<keyword evidence="1" id="KW-0812">Transmembrane</keyword>
<accession>A0AA36NBV9</accession>
<evidence type="ECO:0000313" key="3">
    <source>
        <dbReference type="Proteomes" id="UP001178507"/>
    </source>
</evidence>
<protein>
    <submittedName>
        <fullName evidence="2">Uncharacterized protein</fullName>
    </submittedName>
</protein>
<evidence type="ECO:0000313" key="2">
    <source>
        <dbReference type="EMBL" id="CAJ1401497.1"/>
    </source>
</evidence>
<organism evidence="2 3">
    <name type="scientific">Effrenium voratum</name>
    <dbReference type="NCBI Taxonomy" id="2562239"/>
    <lineage>
        <taxon>Eukaryota</taxon>
        <taxon>Sar</taxon>
        <taxon>Alveolata</taxon>
        <taxon>Dinophyceae</taxon>
        <taxon>Suessiales</taxon>
        <taxon>Symbiodiniaceae</taxon>
        <taxon>Effrenium</taxon>
    </lineage>
</organism>
<gene>
    <name evidence="2" type="ORF">EVOR1521_LOCUS24631</name>
</gene>
<sequence length="340" mass="36830">MSAERADLQLAAELELRLSVASKSRPKERRFGPSGPWGDLGGRGAENLGFGMKAARAAYRTRQISAPSLGLPVKMAEDRAGYVSANLPSDEFIDNYAKKFCCCIPLLFLTLVPFYAFFYGAIPDASKVEPHTFLVGAAGWWVALILRLPVGLAAKACLKDTESLQLASVLISGPAEEGVRVAVLVVANWAQLSHAFALGLGWTSLELLFTLAQGYATIQLLRGARQGDAKAAEAFEVLAAQSNGEPFATSPFWGVLERVSAHMLHIALRGPDATVDRSLYVAYNPWLVFATAPGHSLTNWSVLTMMKKFGIAAVASQQSFCGSQLMKKRRLLNPRRWASL</sequence>
<keyword evidence="3" id="KW-1185">Reference proteome</keyword>
<comment type="caution">
    <text evidence="2">The sequence shown here is derived from an EMBL/GenBank/DDBJ whole genome shotgun (WGS) entry which is preliminary data.</text>
</comment>
<evidence type="ECO:0000256" key="1">
    <source>
        <dbReference type="SAM" id="Phobius"/>
    </source>
</evidence>
<feature type="transmembrane region" description="Helical" evidence="1">
    <location>
        <begin position="133"/>
        <end position="154"/>
    </location>
</feature>
<dbReference type="Proteomes" id="UP001178507">
    <property type="component" value="Unassembled WGS sequence"/>
</dbReference>
<reference evidence="2" key="1">
    <citation type="submission" date="2023-08" db="EMBL/GenBank/DDBJ databases">
        <authorList>
            <person name="Chen Y."/>
            <person name="Shah S."/>
            <person name="Dougan E. K."/>
            <person name="Thang M."/>
            <person name="Chan C."/>
        </authorList>
    </citation>
    <scope>NUCLEOTIDE SEQUENCE</scope>
</reference>